<sequence length="88" mass="8561">MTVAVVTTAQADVTIKGNNKQTVNVQGAVANSVVGAASKAKQSLASNVGNVTVKGNNTQTIAVQGAVANSVVGAASTAEQHLGSNVGN</sequence>
<dbReference type="Proteomes" id="UP001246690">
    <property type="component" value="Chromosome"/>
</dbReference>
<dbReference type="EMBL" id="CP133838">
    <property type="protein sequence ID" value="WMY72943.1"/>
    <property type="molecule type" value="Genomic_DNA"/>
</dbReference>
<protein>
    <submittedName>
        <fullName evidence="1">Uncharacterized protein</fullName>
    </submittedName>
</protein>
<dbReference type="RefSeq" id="WP_309875121.1">
    <property type="nucleotide sequence ID" value="NZ_CP133838.1"/>
</dbReference>
<reference evidence="1 2" key="1">
    <citation type="submission" date="2023-09" db="EMBL/GenBank/DDBJ databases">
        <title>Buttiauxella selenatireducens sp. nov., isolated from the rhizosphere of Cardamine hupingshanesis.</title>
        <authorList>
            <person name="Zhang S."/>
            <person name="Xu Z."/>
            <person name="Wang H."/>
            <person name="Guo Y."/>
        </authorList>
    </citation>
    <scope>NUCLEOTIDE SEQUENCE [LARGE SCALE GENOMIC DNA]</scope>
    <source>
        <strain evidence="1 2">R73</strain>
    </source>
</reference>
<evidence type="ECO:0000313" key="2">
    <source>
        <dbReference type="Proteomes" id="UP001246690"/>
    </source>
</evidence>
<keyword evidence="2" id="KW-1185">Reference proteome</keyword>
<name>A0ABY9S686_9ENTR</name>
<organism evidence="1 2">
    <name type="scientific">Buttiauxella selenatireducens</name>
    <dbReference type="NCBI Taxonomy" id="3073902"/>
    <lineage>
        <taxon>Bacteria</taxon>
        <taxon>Pseudomonadati</taxon>
        <taxon>Pseudomonadota</taxon>
        <taxon>Gammaproteobacteria</taxon>
        <taxon>Enterobacterales</taxon>
        <taxon>Enterobacteriaceae</taxon>
        <taxon>Buttiauxella</taxon>
    </lineage>
</organism>
<accession>A0ABY9S686</accession>
<evidence type="ECO:0000313" key="1">
    <source>
        <dbReference type="EMBL" id="WMY72943.1"/>
    </source>
</evidence>
<gene>
    <name evidence="1" type="ORF">RHD99_15895</name>
</gene>
<proteinExistence type="predicted"/>